<evidence type="ECO:0000313" key="6">
    <source>
        <dbReference type="Proteomes" id="UP000005413"/>
    </source>
</evidence>
<comment type="cofactor">
    <cofactor evidence="1">
        <name>Mg(2+)</name>
        <dbReference type="ChEBI" id="CHEBI:18420"/>
    </cofactor>
</comment>
<keyword evidence="5" id="KW-0378">Hydrolase</keyword>
<gene>
    <name evidence="5" type="ORF">SS7213T_05737</name>
</gene>
<dbReference type="Proteomes" id="UP000005413">
    <property type="component" value="Unassembled WGS sequence"/>
</dbReference>
<dbReference type="AlphaFoldDB" id="G5JI62"/>
<dbReference type="EMBL" id="AEUN01000386">
    <property type="protein sequence ID" value="EHJ08129.1"/>
    <property type="molecule type" value="Genomic_DNA"/>
</dbReference>
<organism evidence="5 6">
    <name type="scientific">Staphylococcus simiae CCM 7213 = CCUG 51256</name>
    <dbReference type="NCBI Taxonomy" id="911238"/>
    <lineage>
        <taxon>Bacteria</taxon>
        <taxon>Bacillati</taxon>
        <taxon>Bacillota</taxon>
        <taxon>Bacilli</taxon>
        <taxon>Bacillales</taxon>
        <taxon>Staphylococcaceae</taxon>
        <taxon>Staphylococcus</taxon>
    </lineage>
</organism>
<dbReference type="Pfam" id="PF13419">
    <property type="entry name" value="HAD_2"/>
    <property type="match status" value="1"/>
</dbReference>
<dbReference type="InterPro" id="IPR041492">
    <property type="entry name" value="HAD_2"/>
</dbReference>
<keyword evidence="4" id="KW-0460">Magnesium</keyword>
<evidence type="ECO:0000256" key="2">
    <source>
        <dbReference type="ARBA" id="ARBA00006171"/>
    </source>
</evidence>
<proteinExistence type="inferred from homology"/>
<dbReference type="GO" id="GO:0016787">
    <property type="term" value="F:hydrolase activity"/>
    <property type="evidence" value="ECO:0007669"/>
    <property type="project" value="UniProtKB-KW"/>
</dbReference>
<dbReference type="InterPro" id="IPR006439">
    <property type="entry name" value="HAD-SF_hydro_IA"/>
</dbReference>
<evidence type="ECO:0000256" key="1">
    <source>
        <dbReference type="ARBA" id="ARBA00001946"/>
    </source>
</evidence>
<name>G5JI62_9STAP</name>
<reference evidence="5 6" key="1">
    <citation type="journal article" date="2012" name="BMC Genomics">
        <title>Comparative genomic analysis of the genus Staphylococcus including Staphylococcus aureus and its newly described sister species Staphylococcus simiae.</title>
        <authorList>
            <person name="Suzuki H."/>
            <person name="Lefebure T."/>
            <person name="Pavinski Bitar P."/>
            <person name="Stanhope M.J."/>
        </authorList>
    </citation>
    <scope>NUCLEOTIDE SEQUENCE [LARGE SCALE GENOMIC DNA]</scope>
    <source>
        <strain evidence="5 6">CCM 7213</strain>
    </source>
</reference>
<dbReference type="Gene3D" id="1.10.150.240">
    <property type="entry name" value="Putative phosphatase, domain 2"/>
    <property type="match status" value="1"/>
</dbReference>
<dbReference type="NCBIfam" id="TIGR01509">
    <property type="entry name" value="HAD-SF-IA-v3"/>
    <property type="match status" value="1"/>
</dbReference>
<dbReference type="SFLD" id="SFLDS00003">
    <property type="entry name" value="Haloacid_Dehalogenase"/>
    <property type="match status" value="1"/>
</dbReference>
<accession>G5JI62</accession>
<keyword evidence="3" id="KW-0479">Metal-binding</keyword>
<dbReference type="SFLD" id="SFLDG01129">
    <property type="entry name" value="C1.5:_HAD__Beta-PGM__Phosphata"/>
    <property type="match status" value="1"/>
</dbReference>
<dbReference type="InterPro" id="IPR023198">
    <property type="entry name" value="PGP-like_dom2"/>
</dbReference>
<dbReference type="InterPro" id="IPR023214">
    <property type="entry name" value="HAD_sf"/>
</dbReference>
<dbReference type="InterPro" id="IPR051600">
    <property type="entry name" value="Beta-PGM-like"/>
</dbReference>
<dbReference type="PANTHER" id="PTHR46193:SF21">
    <property type="entry name" value="SLL1138 PROTEIN"/>
    <property type="match status" value="1"/>
</dbReference>
<dbReference type="PATRIC" id="fig|911238.3.peg.964"/>
<evidence type="ECO:0000256" key="4">
    <source>
        <dbReference type="ARBA" id="ARBA00022842"/>
    </source>
</evidence>
<protein>
    <submittedName>
        <fullName evidence="5">HAD superfamily hydrolase</fullName>
    </submittedName>
</protein>
<dbReference type="OrthoDB" id="9797743at2"/>
<keyword evidence="6" id="KW-1185">Reference proteome</keyword>
<sequence>MYKAVVFDFDGTIVDTEQHLYEVINKYLKEDQVEPISIDFYRDSIGGAATELQEHIVNAVGQQRKDFIYHMHSQSSASLPIRPTIKALMAFLKQRHIPMAIATSSNREDIMPTFKALGLDNYIEVVVGSEDVDNVKPDPELYLTAVQQLNYSPSHCLAIEDSVNGATAAIRAGLDVIVNTNRMTEVQDFSNVDFVAKDVGADEIIKKFFTK</sequence>
<dbReference type="CDD" id="cd16423">
    <property type="entry name" value="HAD_BPGM-like"/>
    <property type="match status" value="1"/>
</dbReference>
<comment type="similarity">
    <text evidence="2">Belongs to the HAD-like hydrolase superfamily. CbbY/CbbZ/Gph/YieH family.</text>
</comment>
<dbReference type="Gene3D" id="3.40.50.1000">
    <property type="entry name" value="HAD superfamily/HAD-like"/>
    <property type="match status" value="1"/>
</dbReference>
<dbReference type="PANTHER" id="PTHR46193">
    <property type="entry name" value="6-PHOSPHOGLUCONATE PHOSPHATASE"/>
    <property type="match status" value="1"/>
</dbReference>
<dbReference type="SUPFAM" id="SSF56784">
    <property type="entry name" value="HAD-like"/>
    <property type="match status" value="1"/>
</dbReference>
<dbReference type="InterPro" id="IPR036412">
    <property type="entry name" value="HAD-like_sf"/>
</dbReference>
<dbReference type="RefSeq" id="WP_002463514.1">
    <property type="nucleotide sequence ID" value="NZ_AEUN01000386.1"/>
</dbReference>
<dbReference type="NCBIfam" id="TIGR01549">
    <property type="entry name" value="HAD-SF-IA-v1"/>
    <property type="match status" value="1"/>
</dbReference>
<dbReference type="SFLD" id="SFLDG01135">
    <property type="entry name" value="C1.5.6:_HAD__Beta-PGM__Phospha"/>
    <property type="match status" value="1"/>
</dbReference>
<dbReference type="GO" id="GO:0046872">
    <property type="term" value="F:metal ion binding"/>
    <property type="evidence" value="ECO:0007669"/>
    <property type="project" value="UniProtKB-KW"/>
</dbReference>
<evidence type="ECO:0000256" key="3">
    <source>
        <dbReference type="ARBA" id="ARBA00022723"/>
    </source>
</evidence>
<evidence type="ECO:0000313" key="5">
    <source>
        <dbReference type="EMBL" id="EHJ08129.1"/>
    </source>
</evidence>
<comment type="caution">
    <text evidence="5">The sequence shown here is derived from an EMBL/GenBank/DDBJ whole genome shotgun (WGS) entry which is preliminary data.</text>
</comment>